<name>A0A9P4US60_9PEZI</name>
<evidence type="ECO:0000313" key="3">
    <source>
        <dbReference type="Proteomes" id="UP000799441"/>
    </source>
</evidence>
<feature type="transmembrane region" description="Helical" evidence="1">
    <location>
        <begin position="88"/>
        <end position="110"/>
    </location>
</feature>
<sequence length="120" mass="13326">MSSLRCHWSRLRICWQSVRLASTRPRPRAKKYIANESIFAGAEHRPSLGGPSLGHLVSELSATKPGMEHLRKEGETMSEEQRTQARNIVKWVVGFPMGLVAAIGGGSWVYQNLWHSGGSN</sequence>
<keyword evidence="3" id="KW-1185">Reference proteome</keyword>
<accession>A0A9P4US60</accession>
<evidence type="ECO:0000313" key="2">
    <source>
        <dbReference type="EMBL" id="KAF2724664.1"/>
    </source>
</evidence>
<organism evidence="2 3">
    <name type="scientific">Polychaeton citri CBS 116435</name>
    <dbReference type="NCBI Taxonomy" id="1314669"/>
    <lineage>
        <taxon>Eukaryota</taxon>
        <taxon>Fungi</taxon>
        <taxon>Dikarya</taxon>
        <taxon>Ascomycota</taxon>
        <taxon>Pezizomycotina</taxon>
        <taxon>Dothideomycetes</taxon>
        <taxon>Dothideomycetidae</taxon>
        <taxon>Capnodiales</taxon>
        <taxon>Capnodiaceae</taxon>
        <taxon>Polychaeton</taxon>
    </lineage>
</organism>
<comment type="caution">
    <text evidence="2">The sequence shown here is derived from an EMBL/GenBank/DDBJ whole genome shotgun (WGS) entry which is preliminary data.</text>
</comment>
<dbReference type="OrthoDB" id="3650217at2759"/>
<keyword evidence="1" id="KW-0812">Transmembrane</keyword>
<gene>
    <name evidence="2" type="ORF">K431DRAFT_130877</name>
</gene>
<keyword evidence="1" id="KW-1133">Transmembrane helix</keyword>
<dbReference type="Proteomes" id="UP000799441">
    <property type="component" value="Unassembled WGS sequence"/>
</dbReference>
<proteinExistence type="predicted"/>
<dbReference type="EMBL" id="MU003770">
    <property type="protein sequence ID" value="KAF2724664.1"/>
    <property type="molecule type" value="Genomic_DNA"/>
</dbReference>
<evidence type="ECO:0000256" key="1">
    <source>
        <dbReference type="SAM" id="Phobius"/>
    </source>
</evidence>
<dbReference type="AlphaFoldDB" id="A0A9P4US60"/>
<reference evidence="2" key="1">
    <citation type="journal article" date="2020" name="Stud. Mycol.">
        <title>101 Dothideomycetes genomes: a test case for predicting lifestyles and emergence of pathogens.</title>
        <authorList>
            <person name="Haridas S."/>
            <person name="Albert R."/>
            <person name="Binder M."/>
            <person name="Bloem J."/>
            <person name="Labutti K."/>
            <person name="Salamov A."/>
            <person name="Andreopoulos B."/>
            <person name="Baker S."/>
            <person name="Barry K."/>
            <person name="Bills G."/>
            <person name="Bluhm B."/>
            <person name="Cannon C."/>
            <person name="Castanera R."/>
            <person name="Culley D."/>
            <person name="Daum C."/>
            <person name="Ezra D."/>
            <person name="Gonzalez J."/>
            <person name="Henrissat B."/>
            <person name="Kuo A."/>
            <person name="Liang C."/>
            <person name="Lipzen A."/>
            <person name="Lutzoni F."/>
            <person name="Magnuson J."/>
            <person name="Mondo S."/>
            <person name="Nolan M."/>
            <person name="Ohm R."/>
            <person name="Pangilinan J."/>
            <person name="Park H.-J."/>
            <person name="Ramirez L."/>
            <person name="Alfaro M."/>
            <person name="Sun H."/>
            <person name="Tritt A."/>
            <person name="Yoshinaga Y."/>
            <person name="Zwiers L.-H."/>
            <person name="Turgeon B."/>
            <person name="Goodwin S."/>
            <person name="Spatafora J."/>
            <person name="Crous P."/>
            <person name="Grigoriev I."/>
        </authorList>
    </citation>
    <scope>NUCLEOTIDE SEQUENCE</scope>
    <source>
        <strain evidence="2">CBS 116435</strain>
    </source>
</reference>
<protein>
    <submittedName>
        <fullName evidence="2">Uncharacterized protein</fullName>
    </submittedName>
</protein>
<keyword evidence="1" id="KW-0472">Membrane</keyword>